<feature type="transmembrane region" description="Helical" evidence="2">
    <location>
        <begin position="12"/>
        <end position="36"/>
    </location>
</feature>
<accession>A0A557P2M5</accession>
<dbReference type="Proteomes" id="UP000319828">
    <property type="component" value="Unassembled WGS sequence"/>
</dbReference>
<evidence type="ECO:0000256" key="1">
    <source>
        <dbReference type="ARBA" id="ARBA00012528"/>
    </source>
</evidence>
<comment type="caution">
    <text evidence="4">The sequence shown here is derived from an EMBL/GenBank/DDBJ whole genome shotgun (WGS) entry which is preliminary data.</text>
</comment>
<dbReference type="SMART" id="SM00267">
    <property type="entry name" value="GGDEF"/>
    <property type="match status" value="1"/>
</dbReference>
<dbReference type="InterPro" id="IPR000160">
    <property type="entry name" value="GGDEF_dom"/>
</dbReference>
<keyword evidence="2" id="KW-0472">Membrane</keyword>
<dbReference type="Gene3D" id="3.30.70.270">
    <property type="match status" value="1"/>
</dbReference>
<reference evidence="4 5" key="1">
    <citation type="submission" date="2019-07" db="EMBL/GenBank/DDBJ databases">
        <title>The draft genome sequence of Vibrio algivorus M1486.</title>
        <authorList>
            <person name="Meng X."/>
        </authorList>
    </citation>
    <scope>NUCLEOTIDE SEQUENCE [LARGE SCALE GENOMIC DNA]</scope>
    <source>
        <strain evidence="4 5">M1486</strain>
    </source>
</reference>
<evidence type="ECO:0000313" key="5">
    <source>
        <dbReference type="Proteomes" id="UP000319828"/>
    </source>
</evidence>
<keyword evidence="2" id="KW-0812">Transmembrane</keyword>
<dbReference type="RefSeq" id="WP_144388604.1">
    <property type="nucleotide sequence ID" value="NZ_CANNCB010000032.1"/>
</dbReference>
<evidence type="ECO:0000259" key="3">
    <source>
        <dbReference type="PROSITE" id="PS50887"/>
    </source>
</evidence>
<evidence type="ECO:0000256" key="2">
    <source>
        <dbReference type="SAM" id="Phobius"/>
    </source>
</evidence>
<dbReference type="PROSITE" id="PS50887">
    <property type="entry name" value="GGDEF"/>
    <property type="match status" value="1"/>
</dbReference>
<dbReference type="PANTHER" id="PTHR45138:SF24">
    <property type="entry name" value="DIGUANYLATE CYCLASE DGCC-RELATED"/>
    <property type="match status" value="1"/>
</dbReference>
<dbReference type="InterPro" id="IPR043128">
    <property type="entry name" value="Rev_trsase/Diguanyl_cyclase"/>
</dbReference>
<dbReference type="CDD" id="cd01949">
    <property type="entry name" value="GGDEF"/>
    <property type="match status" value="1"/>
</dbReference>
<sequence length="464" mass="53694">MERLKKSIMDYAFFNITIKAFFCALVIYSLIIYFLFNNVISILSSPFNEMVKMIEINKQKIIMQSLFAESEINSPELIGKYNDSNSNQVYVYSRNGEQSLNDHEKSMKSVLVLAEKYTPIAFDNEVVNLLYRSYESNTYITTKEIKNFPESAFNAMNSEERCHKILICTKYASDVHLSDRVLVSPFYTDILTGNTIVTLSSPIYGELIVGDINADLNLTNYFSKDFELISEFQGEFKKNIIADKGIRIPNLTYSTSFFVDGNTSFSFKLSYGKIYTYHGWVFYVFFFLFYIIIYKWNEVKRKRIELKDVQQDSIKDALTGLYNRKIFDSEFFINRVRSNSGSIIAIDGNKIKFINDNYGHLVGDLAIQCIASKIKESFRTNDFLIRLGGDEFLIILPGCLIENALMLSKKLQQSIENSHFYHEKIELSVSCGVVFSESEECYEDAILRADQALYEQKNNRYNNE</sequence>
<dbReference type="GO" id="GO:0052621">
    <property type="term" value="F:diguanylate cyclase activity"/>
    <property type="evidence" value="ECO:0007669"/>
    <property type="project" value="UniProtKB-EC"/>
</dbReference>
<dbReference type="PANTHER" id="PTHR45138">
    <property type="entry name" value="REGULATORY COMPONENTS OF SENSORY TRANSDUCTION SYSTEM"/>
    <property type="match status" value="1"/>
</dbReference>
<feature type="transmembrane region" description="Helical" evidence="2">
    <location>
        <begin position="274"/>
        <end position="293"/>
    </location>
</feature>
<feature type="domain" description="GGDEF" evidence="3">
    <location>
        <begin position="339"/>
        <end position="464"/>
    </location>
</feature>
<proteinExistence type="predicted"/>
<keyword evidence="2" id="KW-1133">Transmembrane helix</keyword>
<dbReference type="GO" id="GO:0005886">
    <property type="term" value="C:plasma membrane"/>
    <property type="evidence" value="ECO:0007669"/>
    <property type="project" value="TreeGrafter"/>
</dbReference>
<dbReference type="InterPro" id="IPR029787">
    <property type="entry name" value="Nucleotide_cyclase"/>
</dbReference>
<organism evidence="4 5">
    <name type="scientific">Vibrio algivorus</name>
    <dbReference type="NCBI Taxonomy" id="1667024"/>
    <lineage>
        <taxon>Bacteria</taxon>
        <taxon>Pseudomonadati</taxon>
        <taxon>Pseudomonadota</taxon>
        <taxon>Gammaproteobacteria</taxon>
        <taxon>Vibrionales</taxon>
        <taxon>Vibrionaceae</taxon>
        <taxon>Vibrio</taxon>
    </lineage>
</organism>
<dbReference type="GO" id="GO:0043709">
    <property type="term" value="P:cell adhesion involved in single-species biofilm formation"/>
    <property type="evidence" value="ECO:0007669"/>
    <property type="project" value="TreeGrafter"/>
</dbReference>
<dbReference type="OrthoDB" id="6395678at2"/>
<gene>
    <name evidence="4" type="ORF">FOF44_12525</name>
</gene>
<name>A0A557P2M5_9VIBR</name>
<dbReference type="EMBL" id="VMKJ01000027">
    <property type="protein sequence ID" value="TVO34912.1"/>
    <property type="molecule type" value="Genomic_DNA"/>
</dbReference>
<dbReference type="GO" id="GO:1902201">
    <property type="term" value="P:negative regulation of bacterial-type flagellum-dependent cell motility"/>
    <property type="evidence" value="ECO:0007669"/>
    <property type="project" value="TreeGrafter"/>
</dbReference>
<dbReference type="InterPro" id="IPR050469">
    <property type="entry name" value="Diguanylate_Cyclase"/>
</dbReference>
<dbReference type="SUPFAM" id="SSF55073">
    <property type="entry name" value="Nucleotide cyclase"/>
    <property type="match status" value="1"/>
</dbReference>
<dbReference type="NCBIfam" id="TIGR00254">
    <property type="entry name" value="GGDEF"/>
    <property type="match status" value="1"/>
</dbReference>
<dbReference type="Pfam" id="PF00990">
    <property type="entry name" value="GGDEF"/>
    <property type="match status" value="1"/>
</dbReference>
<dbReference type="AlphaFoldDB" id="A0A557P2M5"/>
<dbReference type="EC" id="2.7.7.65" evidence="1"/>
<evidence type="ECO:0000313" key="4">
    <source>
        <dbReference type="EMBL" id="TVO34912.1"/>
    </source>
</evidence>
<protein>
    <recommendedName>
        <fullName evidence="1">diguanylate cyclase</fullName>
        <ecNumber evidence="1">2.7.7.65</ecNumber>
    </recommendedName>
</protein>